<feature type="compositionally biased region" description="Low complexity" evidence="1">
    <location>
        <begin position="1820"/>
        <end position="1832"/>
    </location>
</feature>
<feature type="compositionally biased region" description="Acidic residues" evidence="1">
    <location>
        <begin position="96"/>
        <end position="105"/>
    </location>
</feature>
<feature type="region of interest" description="Disordered" evidence="1">
    <location>
        <begin position="1804"/>
        <end position="1843"/>
    </location>
</feature>
<dbReference type="InterPro" id="IPR045862">
    <property type="entry name" value="Trf4-like"/>
</dbReference>
<feature type="region of interest" description="Disordered" evidence="1">
    <location>
        <begin position="1134"/>
        <end position="1190"/>
    </location>
</feature>
<reference evidence="2" key="1">
    <citation type="submission" date="2021-01" db="EMBL/GenBank/DDBJ databases">
        <authorList>
            <person name="Corre E."/>
            <person name="Pelletier E."/>
            <person name="Niang G."/>
            <person name="Scheremetjew M."/>
            <person name="Finn R."/>
            <person name="Kale V."/>
            <person name="Holt S."/>
            <person name="Cochrane G."/>
            <person name="Meng A."/>
            <person name="Brown T."/>
            <person name="Cohen L."/>
        </authorList>
    </citation>
    <scope>NUCLEOTIDE SEQUENCE</scope>
    <source>
        <strain evidence="2">CCAP 955/1</strain>
    </source>
</reference>
<dbReference type="PANTHER" id="PTHR23092:SF15">
    <property type="entry name" value="INACTIVE NON-CANONICAL POLY(A) RNA POLYMERASE PROTEIN TRF4-2-RELATED"/>
    <property type="match status" value="1"/>
</dbReference>
<feature type="region of interest" description="Disordered" evidence="1">
    <location>
        <begin position="1583"/>
        <end position="1606"/>
    </location>
</feature>
<dbReference type="GO" id="GO:0003729">
    <property type="term" value="F:mRNA binding"/>
    <property type="evidence" value="ECO:0007669"/>
    <property type="project" value="TreeGrafter"/>
</dbReference>
<dbReference type="GO" id="GO:0031123">
    <property type="term" value="P:RNA 3'-end processing"/>
    <property type="evidence" value="ECO:0007669"/>
    <property type="project" value="TreeGrafter"/>
</dbReference>
<dbReference type="SUPFAM" id="SSF81631">
    <property type="entry name" value="PAP/OAS1 substrate-binding domain"/>
    <property type="match status" value="1"/>
</dbReference>
<feature type="compositionally biased region" description="Acidic residues" evidence="1">
    <location>
        <begin position="134"/>
        <end position="144"/>
    </location>
</feature>
<dbReference type="GO" id="GO:0031499">
    <property type="term" value="C:TRAMP complex"/>
    <property type="evidence" value="ECO:0007669"/>
    <property type="project" value="TreeGrafter"/>
</dbReference>
<feature type="compositionally biased region" description="Acidic residues" evidence="1">
    <location>
        <begin position="1161"/>
        <end position="1184"/>
    </location>
</feature>
<organism evidence="2">
    <name type="scientific">Spumella elongata</name>
    <dbReference type="NCBI Taxonomy" id="89044"/>
    <lineage>
        <taxon>Eukaryota</taxon>
        <taxon>Sar</taxon>
        <taxon>Stramenopiles</taxon>
        <taxon>Ochrophyta</taxon>
        <taxon>Chrysophyceae</taxon>
        <taxon>Chromulinales</taxon>
        <taxon>Chromulinaceae</taxon>
        <taxon>Spumella</taxon>
    </lineage>
</organism>
<dbReference type="GO" id="GO:0043634">
    <property type="term" value="P:polyadenylation-dependent ncRNA catabolic process"/>
    <property type="evidence" value="ECO:0007669"/>
    <property type="project" value="TreeGrafter"/>
</dbReference>
<evidence type="ECO:0000256" key="1">
    <source>
        <dbReference type="SAM" id="MobiDB-lite"/>
    </source>
</evidence>
<feature type="region of interest" description="Disordered" evidence="1">
    <location>
        <begin position="1"/>
        <end position="40"/>
    </location>
</feature>
<feature type="compositionally biased region" description="Acidic residues" evidence="1">
    <location>
        <begin position="154"/>
        <end position="172"/>
    </location>
</feature>
<proteinExistence type="predicted"/>
<feature type="compositionally biased region" description="Low complexity" evidence="1">
    <location>
        <begin position="68"/>
        <end position="78"/>
    </location>
</feature>
<dbReference type="GO" id="GO:1990817">
    <property type="term" value="F:poly(A) RNA polymerase activity"/>
    <property type="evidence" value="ECO:0007669"/>
    <property type="project" value="InterPro"/>
</dbReference>
<feature type="compositionally biased region" description="Basic and acidic residues" evidence="1">
    <location>
        <begin position="81"/>
        <end position="91"/>
    </location>
</feature>
<dbReference type="Gene3D" id="1.10.1410.10">
    <property type="match status" value="1"/>
</dbReference>
<dbReference type="PANTHER" id="PTHR23092">
    <property type="entry name" value="POLY(A) RNA POLYMERASE"/>
    <property type="match status" value="1"/>
</dbReference>
<sequence>MSDGTIKRASSLVDNPISKRIKFSDRNSPEQPPNEEIEEDVEVTWSIDNSAGDIAASTAVSKSESAADDASNAPANTTMVTRKDPREKRLSSDCFDSSDDSDSGDSDYAAGLSEPDEESVNSALEDGDNHSEDDYFEDILDGDDDHLGSLDDQSFLEDGEMSEDDANEEFEGFTEPLQISRTPSSSSLRFDENGEIIPAGTPTHAAASSSTEKKVKLPLDIDVPFWDGANSVNAAQHDTEGVLDEVLAENLYKMDGSAMKAVRMSEQEARKEKLEILAKLYKTIKSMAWVQRIEFRKHARVPILNLTHRNGVECDVSLDMSQQATSLVVRSLLQRCGPALAKLSAFLKIYLNQLGLDAPFTGGLGSYKLYVLLARHIEREPELAQTQALGPLLVSFLKFYSHRKNMHEGTVVEVAGAEAISFDRTQKVNQLRLAFEKAFLVLTKAHIERPADKSAHSYLERQLSSSQLGTLLNTENLSQTRMQMRSKCHKYPHRSEAERDAVARKLLQELHNRVADAAPIAGASASLEEVKVSNPALAARLRSFPSASSAVNHLAGVQANLVDTKRGKEMQDIQELMMGVERPVTASASSGKSATAPAVGEHVKLTKAKFIPLPAGSPLQGLETDCPIFTIQDNKVAQANKTFNPREHAKIITGQEELPPGMKVPDDVKKKLPDHLQRALGPFRMMCVADTFFNKTYGELLEMKEKQAAVVEKVKVLIESGFFVKCSQAEKDFLRKMVVANLIDENPSMRLDLTKVEHRVQEETREAQVMIRIYMTSRMPTMTISSAAAGATSSTATDVKSSAPAPSFASSGAVMFVDLTNTASDSIPEGSPLFSIQNDFLLFDFADLGETKFIEKIYATYTTHAGLSEAMLRQSLAAGKVKSLFANGYFKRDYTPAEIAFLRKSVLTHLVGEKYDMNLKLTKEERQLICDSAEAHKRVQEYLQYLSQVAQGQAVLTPQQKLEAELKLPFNPTSKVGMQIRQGKLALPVDMVVEPQFRRFLPRATNQHIDIFRTLAEADSTQIMSWQELEALQLELLNRKKPYQKEFDDQNWDFFGKSDAERYPILDAVIAENVISEPSDWTFTKEMRNRQKKIFEREAAFQKLLAQRRATVVPPSNPPAITAPVVTPIPVSSEASPAIHKDAPQDPRTSSAEVKDGECEVKEEDAEGEGMEEVGEDDGESDGEDNAHSSSRFANCSELIRGICADIPLLVALERPQGQKKKFNRLTAAWKMLKDIISGVQTLPAQAVVDNKLIKKLPIHVAAALGPFRMLCIAQYCLGKSFDELKQQGEAEYNAVLRLKQLYESGYFQDCNKDDAFFFRTVCLTGLLSCSALPSRKHEQKLQLEVERSSRSIERYANSLSKDKSYPAYDSRYPVVVDCVDGPPVTNAENSATVEIAAVGKKSTLFKDVFSDIIKGLTPLPPQMIVPITLRHFLPASILAELGPFSSLEEKGKFMKMTATELKVYQSKGNAKKALIQKKFDDEKWSYFGVNPHKIETSIDHYITMGMLDLPPGRELTEAQSKTRAAHLQLQVDLAKLIEKRLEDLKFVSGGANTPTTSQMDTVLKPASQGKDLGHLGSLLAKRKAEEEERSQQQQRLSKQKADRVPQAQPIVISGLAKSVPIAKPTTLVNAASAASSVQPASTSTQTSAPLAESVAAKMAARALISQRLAEERARELKGNKRTAEPQTREIAADKHTAPGSAKKLKVEVLPPATTSQVAPVATPVVPAELAPATRPAVTAAPVVAPAVAFEVAPNVVPAATPVVQVETVTVLTAPSSAPATGALAEYDESDSFEFPSLSKPVVLSGRRGPGRRGSFPLTPVSSSVHSSPAAPMQVDTSIAQESKNIVQEIDEIKQKLDESKRRHSSE</sequence>
<dbReference type="GO" id="GO:0005730">
    <property type="term" value="C:nucleolus"/>
    <property type="evidence" value="ECO:0007669"/>
    <property type="project" value="TreeGrafter"/>
</dbReference>
<evidence type="ECO:0000313" key="2">
    <source>
        <dbReference type="EMBL" id="CAE0299753.1"/>
    </source>
</evidence>
<dbReference type="SUPFAM" id="SSF81301">
    <property type="entry name" value="Nucleotidyltransferase"/>
    <property type="match status" value="1"/>
</dbReference>
<dbReference type="EMBL" id="HBIC01055757">
    <property type="protein sequence ID" value="CAE0299753.1"/>
    <property type="molecule type" value="Transcribed_RNA"/>
</dbReference>
<protein>
    <submittedName>
        <fullName evidence="2">Uncharacterized protein</fullName>
    </submittedName>
</protein>
<gene>
    <name evidence="2" type="ORF">SELO1098_LOCUS28607</name>
</gene>
<feature type="region of interest" description="Disordered" evidence="1">
    <location>
        <begin position="56"/>
        <end position="189"/>
    </location>
</feature>
<accession>A0A7S3HNA6</accession>
<name>A0A7S3HNA6_9STRA</name>
<feature type="compositionally biased region" description="Polar residues" evidence="1">
    <location>
        <begin position="177"/>
        <end position="188"/>
    </location>
</feature>
<dbReference type="InterPro" id="IPR043519">
    <property type="entry name" value="NT_sf"/>
</dbReference>